<feature type="compositionally biased region" description="Polar residues" evidence="2">
    <location>
        <begin position="231"/>
        <end position="244"/>
    </location>
</feature>
<sequence length="244" mass="28971">MEEQFQLLFDKMNEMQNQTVELTNKIMDKIDEKLKPVLEENKNLKLKIENLEKKVEYLEREKKSNNIIIHGLREEEKSTLDLFQSVKKCFFNELQITLEEFEINKIHRIGNNINGERPRPTLISLVSGWKKSDIMKNKKKLKELYITEDFSKETLEKRKALQPKLIEERKKGNFAYIKYDKLVVKEKTVAKDRRKREISTSPQTDLHPKKQQTFHSSKNSRTNAFDLMRVRSNSLSTSPLTKKQ</sequence>
<dbReference type="GeneID" id="128198659"/>
<reference evidence="4" key="1">
    <citation type="submission" date="2025-08" db="UniProtKB">
        <authorList>
            <consortium name="RefSeq"/>
        </authorList>
    </citation>
    <scope>IDENTIFICATION</scope>
</reference>
<organism evidence="3 4">
    <name type="scientific">Bicyclus anynana</name>
    <name type="common">Squinting bush brown butterfly</name>
    <dbReference type="NCBI Taxonomy" id="110368"/>
    <lineage>
        <taxon>Eukaryota</taxon>
        <taxon>Metazoa</taxon>
        <taxon>Ecdysozoa</taxon>
        <taxon>Arthropoda</taxon>
        <taxon>Hexapoda</taxon>
        <taxon>Insecta</taxon>
        <taxon>Pterygota</taxon>
        <taxon>Neoptera</taxon>
        <taxon>Endopterygota</taxon>
        <taxon>Lepidoptera</taxon>
        <taxon>Glossata</taxon>
        <taxon>Ditrysia</taxon>
        <taxon>Papilionoidea</taxon>
        <taxon>Nymphalidae</taxon>
        <taxon>Satyrinae</taxon>
        <taxon>Satyrini</taxon>
        <taxon>Mycalesina</taxon>
        <taxon>Bicyclus</taxon>
    </lineage>
</organism>
<accession>A0ABM3LPH5</accession>
<evidence type="ECO:0000256" key="2">
    <source>
        <dbReference type="SAM" id="MobiDB-lite"/>
    </source>
</evidence>
<proteinExistence type="predicted"/>
<evidence type="ECO:0000313" key="3">
    <source>
        <dbReference type="Proteomes" id="UP001652582"/>
    </source>
</evidence>
<feature type="region of interest" description="Disordered" evidence="2">
    <location>
        <begin position="190"/>
        <end position="244"/>
    </location>
</feature>
<evidence type="ECO:0000313" key="4">
    <source>
        <dbReference type="RefSeq" id="XP_052740987.1"/>
    </source>
</evidence>
<keyword evidence="3" id="KW-1185">Reference proteome</keyword>
<dbReference type="Proteomes" id="UP001652582">
    <property type="component" value="Chromosome 13"/>
</dbReference>
<dbReference type="RefSeq" id="XP_052740987.1">
    <property type="nucleotide sequence ID" value="XM_052885027.1"/>
</dbReference>
<feature type="compositionally biased region" description="Polar residues" evidence="2">
    <location>
        <begin position="211"/>
        <end position="223"/>
    </location>
</feature>
<keyword evidence="1" id="KW-0175">Coiled coil</keyword>
<name>A0ABM3LPH5_BICAN</name>
<dbReference type="PANTHER" id="PTHR11505">
    <property type="entry name" value="L1 TRANSPOSABLE ELEMENT-RELATED"/>
    <property type="match status" value="1"/>
</dbReference>
<dbReference type="Gene3D" id="3.30.70.1820">
    <property type="entry name" value="L1 transposable element, RRM domain"/>
    <property type="match status" value="1"/>
</dbReference>
<evidence type="ECO:0000256" key="1">
    <source>
        <dbReference type="SAM" id="Coils"/>
    </source>
</evidence>
<gene>
    <name evidence="4" type="primary">LOC128198659</name>
</gene>
<dbReference type="InterPro" id="IPR004244">
    <property type="entry name" value="Transposase_22"/>
</dbReference>
<feature type="coiled-coil region" evidence="1">
    <location>
        <begin position="12"/>
        <end position="68"/>
    </location>
</feature>
<protein>
    <submittedName>
        <fullName evidence="4">Uncharacterized protein LOC128198659</fullName>
    </submittedName>
</protein>